<keyword evidence="6 25" id="KW-0547">Nucleotide-binding</keyword>
<comment type="cofactor">
    <cofactor evidence="25">
        <name>Mg(2+)</name>
        <dbReference type="ChEBI" id="CHEBI:18420"/>
    </cofactor>
    <text evidence="25">Binds 1 Mg(2+) ion per monomer.</text>
</comment>
<evidence type="ECO:0000256" key="13">
    <source>
        <dbReference type="ARBA" id="ARBA00045096"/>
    </source>
</evidence>
<protein>
    <recommendedName>
        <fullName evidence="25">UMP-CMP kinase</fullName>
        <ecNumber evidence="25">2.7.4.14</ecNumber>
    </recommendedName>
    <alternativeName>
        <fullName evidence="25">Deoxycytidylate kinase</fullName>
        <shortName evidence="25">CK</shortName>
        <shortName evidence="25">dCMP kinase</shortName>
    </alternativeName>
    <alternativeName>
        <fullName evidence="25">Uridine monophosphate/cytidine monophosphate kinase</fullName>
        <shortName evidence="25">UMP/CMP kinase</shortName>
        <shortName evidence="25">UMP/CMPK</shortName>
    </alternativeName>
</protein>
<keyword evidence="9 25" id="KW-0665">Pyrimidine biosynthesis</keyword>
<comment type="catalytic activity">
    <reaction evidence="2">
        <text>AMP + ATP = 2 ADP</text>
        <dbReference type="Rhea" id="RHEA:12973"/>
        <dbReference type="ChEBI" id="CHEBI:30616"/>
        <dbReference type="ChEBI" id="CHEBI:456215"/>
        <dbReference type="ChEBI" id="CHEBI:456216"/>
        <dbReference type="EC" id="2.7.4.3"/>
    </reaction>
</comment>
<dbReference type="RefSeq" id="XP_019642214.1">
    <property type="nucleotide sequence ID" value="XM_019786655.1"/>
</dbReference>
<dbReference type="CDD" id="cd01428">
    <property type="entry name" value="ADK"/>
    <property type="match status" value="1"/>
</dbReference>
<feature type="binding site" evidence="25">
    <location>
        <position position="199"/>
    </location>
    <ligand>
        <name>ATP</name>
        <dbReference type="ChEBI" id="CHEBI:30616"/>
    </ligand>
</feature>
<keyword evidence="5 25" id="KW-0808">Transferase</keyword>
<comment type="catalytic activity">
    <reaction evidence="21">
        <text>dTDP + GTP = dTTP + GDP</text>
        <dbReference type="Rhea" id="RHEA:79867"/>
        <dbReference type="ChEBI" id="CHEBI:37565"/>
        <dbReference type="ChEBI" id="CHEBI:37568"/>
        <dbReference type="ChEBI" id="CHEBI:58189"/>
        <dbReference type="ChEBI" id="CHEBI:58369"/>
    </reaction>
</comment>
<comment type="catalytic activity">
    <reaction evidence="16">
        <text>UDP + ATP = UTP + ADP</text>
        <dbReference type="Rhea" id="RHEA:25098"/>
        <dbReference type="ChEBI" id="CHEBI:30616"/>
        <dbReference type="ChEBI" id="CHEBI:46398"/>
        <dbReference type="ChEBI" id="CHEBI:58223"/>
        <dbReference type="ChEBI" id="CHEBI:456216"/>
        <dbReference type="EC" id="2.7.4.6"/>
    </reaction>
</comment>
<evidence type="ECO:0000256" key="17">
    <source>
        <dbReference type="ARBA" id="ARBA00047439"/>
    </source>
</evidence>
<dbReference type="GO" id="GO:0005737">
    <property type="term" value="C:cytoplasm"/>
    <property type="evidence" value="ECO:0007669"/>
    <property type="project" value="UniProtKB-SubCell"/>
</dbReference>
<feature type="binding site" evidence="25">
    <location>
        <position position="59"/>
    </location>
    <ligand>
        <name>a ribonucleoside 5'-phosphate</name>
        <dbReference type="ChEBI" id="CHEBI:58043"/>
    </ligand>
</feature>
<comment type="catalytic activity">
    <reaction evidence="25">
        <text>CMP + ATP = CDP + ADP</text>
        <dbReference type="Rhea" id="RHEA:11600"/>
        <dbReference type="ChEBI" id="CHEBI:30616"/>
        <dbReference type="ChEBI" id="CHEBI:58069"/>
        <dbReference type="ChEBI" id="CHEBI:60377"/>
        <dbReference type="ChEBI" id="CHEBI:456216"/>
        <dbReference type="EC" id="2.7.4.14"/>
    </reaction>
</comment>
<comment type="catalytic activity">
    <reaction evidence="1">
        <text>a 2'-deoxyribonucleoside 5'-diphosphate + ATP = a 2'-deoxyribonucleoside 5'-triphosphate + ADP</text>
        <dbReference type="Rhea" id="RHEA:44640"/>
        <dbReference type="ChEBI" id="CHEBI:30616"/>
        <dbReference type="ChEBI" id="CHEBI:61560"/>
        <dbReference type="ChEBI" id="CHEBI:73316"/>
        <dbReference type="ChEBI" id="CHEBI:456216"/>
        <dbReference type="EC" id="2.7.4.6"/>
    </reaction>
</comment>
<evidence type="ECO:0000313" key="26">
    <source>
        <dbReference type="Proteomes" id="UP000515135"/>
    </source>
</evidence>
<feature type="binding site" evidence="25">
    <location>
        <position position="115"/>
    </location>
    <ligand>
        <name>CMP</name>
        <dbReference type="ChEBI" id="CHEBI:60377"/>
    </ligand>
</feature>
<comment type="similarity">
    <text evidence="25">Belongs to the adenylate kinase family. UMP-CMP kinase subfamily.</text>
</comment>
<evidence type="ECO:0000256" key="7">
    <source>
        <dbReference type="ARBA" id="ARBA00022777"/>
    </source>
</evidence>
<evidence type="ECO:0000256" key="16">
    <source>
        <dbReference type="ARBA" id="ARBA00047390"/>
    </source>
</evidence>
<comment type="catalytic activity">
    <reaction evidence="17">
        <text>GTP + UDP = UTP + GDP</text>
        <dbReference type="Rhea" id="RHEA:79863"/>
        <dbReference type="ChEBI" id="CHEBI:37565"/>
        <dbReference type="ChEBI" id="CHEBI:46398"/>
        <dbReference type="ChEBI" id="CHEBI:58189"/>
        <dbReference type="ChEBI" id="CHEBI:58223"/>
    </reaction>
</comment>
<accession>A0A6P4ZZ35</accession>
<evidence type="ECO:0000256" key="20">
    <source>
        <dbReference type="ARBA" id="ARBA00048564"/>
    </source>
</evidence>
<evidence type="ECO:0000256" key="3">
    <source>
        <dbReference type="ARBA" id="ARBA00000937"/>
    </source>
</evidence>
<dbReference type="OrthoDB" id="442176at2759"/>
<comment type="caution">
    <text evidence="25">Lacks conserved residue(s) required for the propagation of feature annotation.</text>
</comment>
<dbReference type="AlphaFoldDB" id="A0A6P4ZZ35"/>
<evidence type="ECO:0000256" key="19">
    <source>
        <dbReference type="ARBA" id="ARBA00048116"/>
    </source>
</evidence>
<dbReference type="GO" id="GO:0005634">
    <property type="term" value="C:nucleus"/>
    <property type="evidence" value="ECO:0007669"/>
    <property type="project" value="UniProtKB-SubCell"/>
</dbReference>
<comment type="catalytic activity">
    <reaction evidence="12">
        <text>dCDP + GTP = dCTP + GDP</text>
        <dbReference type="Rhea" id="RHEA:79875"/>
        <dbReference type="ChEBI" id="CHEBI:37565"/>
        <dbReference type="ChEBI" id="CHEBI:58189"/>
        <dbReference type="ChEBI" id="CHEBI:58593"/>
        <dbReference type="ChEBI" id="CHEBI:61481"/>
    </reaction>
</comment>
<comment type="domain">
    <text evidence="25">Consists of three domains, a large central CORE domain and two small peripheral domains, NMPbind and LID, which undergo movements during catalysis. The LID domain closes over the site of phosphoryl transfer upon ATP binding. Assembling and dissambling the active center during each catalytic cycle provides an effective means to prevent ATP hydrolysis.</text>
</comment>
<dbReference type="InterPro" id="IPR006266">
    <property type="entry name" value="UMP_CMP_kinase"/>
</dbReference>
<evidence type="ECO:0000256" key="22">
    <source>
        <dbReference type="ARBA" id="ARBA00048759"/>
    </source>
</evidence>
<name>A0A6P4ZZ35_BRABE</name>
<dbReference type="GO" id="GO:0006207">
    <property type="term" value="P:'de novo' pyrimidine nucleobase biosynthetic process"/>
    <property type="evidence" value="ECO:0007669"/>
    <property type="project" value="InterPro"/>
</dbReference>
<comment type="subunit">
    <text evidence="25">Monomer.</text>
</comment>
<dbReference type="PRINTS" id="PR00094">
    <property type="entry name" value="ADENYLTKNASE"/>
</dbReference>
<feature type="region of interest" description="NMPbind" evidence="25">
    <location>
        <begin position="53"/>
        <end position="83"/>
    </location>
</feature>
<feature type="binding site" evidence="25">
    <location>
        <position position="171"/>
    </location>
    <ligand>
        <name>a ribonucleoside 5'-phosphate</name>
        <dbReference type="ChEBI" id="CHEBI:58043"/>
    </ligand>
</feature>
<dbReference type="Pfam" id="PF00406">
    <property type="entry name" value="ADK"/>
    <property type="match status" value="1"/>
</dbReference>
<feature type="binding site" evidence="25">
    <location>
        <begin position="33"/>
        <end position="38"/>
    </location>
    <ligand>
        <name>ATP</name>
        <dbReference type="ChEBI" id="CHEBI:30616"/>
    </ligand>
</feature>
<feature type="binding site" evidence="25">
    <location>
        <position position="149"/>
    </location>
    <ligand>
        <name>ATP</name>
        <dbReference type="ChEBI" id="CHEBI:30616"/>
    </ligand>
</feature>
<dbReference type="NCBIfam" id="TIGR01359">
    <property type="entry name" value="UMP_CMP_kin_fam"/>
    <property type="match status" value="1"/>
</dbReference>
<keyword evidence="4 25" id="KW-0963">Cytoplasm</keyword>
<feature type="binding site" evidence="25">
    <location>
        <begin position="81"/>
        <end position="83"/>
    </location>
    <ligand>
        <name>a ribonucleoside 5'-phosphate</name>
        <dbReference type="ChEBI" id="CHEBI:58043"/>
    </ligand>
</feature>
<proteinExistence type="inferred from homology"/>
<dbReference type="RefSeq" id="XP_019642213.1">
    <property type="nucleotide sequence ID" value="XM_019786654.1"/>
</dbReference>
<evidence type="ECO:0000256" key="11">
    <source>
        <dbReference type="ARBA" id="ARBA00045073"/>
    </source>
</evidence>
<dbReference type="EC" id="2.7.4.14" evidence="25"/>
<comment type="function">
    <text evidence="25">Catalyzes the phosphorylation of pyrimidine nucleoside monophosphates at the expense of ATP. Plays an important role in de novo pyrimidine nucleotide biosynthesis. Has preference for UMP and CMP as phosphate acceptors.</text>
</comment>
<comment type="subcellular location">
    <subcellularLocation>
        <location evidence="25">Cytoplasm</location>
    </subcellularLocation>
    <subcellularLocation>
        <location evidence="25">Nucleus</location>
    </subcellularLocation>
</comment>
<evidence type="ECO:0000256" key="14">
    <source>
        <dbReference type="ARBA" id="ARBA00045110"/>
    </source>
</evidence>
<comment type="catalytic activity">
    <reaction evidence="25">
        <text>dCMP + ATP = dCDP + ADP</text>
        <dbReference type="Rhea" id="RHEA:25094"/>
        <dbReference type="ChEBI" id="CHEBI:30616"/>
        <dbReference type="ChEBI" id="CHEBI:57566"/>
        <dbReference type="ChEBI" id="CHEBI:58593"/>
        <dbReference type="ChEBI" id="CHEBI:456216"/>
        <dbReference type="EC" id="2.7.4.14"/>
    </reaction>
</comment>
<dbReference type="GeneID" id="109483617"/>
<keyword evidence="8 25" id="KW-0067">ATP-binding</keyword>
<sequence>MIVTFWQAVSVARRLIMTEAVKPTIVFVLGPPGAGKGTQSLNIVKEFGYVHLSAGDLLRAERNSPGSEYGELIETHIKNGSIVPVAITISLIERAMKESASTKFLIDGFPRNEDNLQGWNDRMQDKTNLKFVLFFDCSEEVCVQRCLHRGEQQAKAGAKRSDDNLDSLRKRISTYTNSTRPIIDHYQKLNLVRTVDAAGTEDEIFAEVKKLFSD</sequence>
<dbReference type="GO" id="GO:0004550">
    <property type="term" value="F:nucleoside diphosphate kinase activity"/>
    <property type="evidence" value="ECO:0007669"/>
    <property type="project" value="UniProtKB-EC"/>
</dbReference>
<evidence type="ECO:0000256" key="6">
    <source>
        <dbReference type="ARBA" id="ARBA00022741"/>
    </source>
</evidence>
<evidence type="ECO:0000256" key="4">
    <source>
        <dbReference type="ARBA" id="ARBA00022490"/>
    </source>
</evidence>
<keyword evidence="10 25" id="KW-0539">Nucleus</keyword>
<organism evidence="26 27">
    <name type="scientific">Branchiostoma belcheri</name>
    <name type="common">Amphioxus</name>
    <dbReference type="NCBI Taxonomy" id="7741"/>
    <lineage>
        <taxon>Eukaryota</taxon>
        <taxon>Metazoa</taxon>
        <taxon>Chordata</taxon>
        <taxon>Cephalochordata</taxon>
        <taxon>Leptocardii</taxon>
        <taxon>Amphioxiformes</taxon>
        <taxon>Branchiostomatidae</taxon>
        <taxon>Branchiostoma</taxon>
    </lineage>
</organism>
<evidence type="ECO:0000256" key="21">
    <source>
        <dbReference type="ARBA" id="ARBA00048620"/>
    </source>
</evidence>
<evidence type="ECO:0000256" key="5">
    <source>
        <dbReference type="ARBA" id="ARBA00022679"/>
    </source>
</evidence>
<comment type="catalytic activity">
    <reaction evidence="19 25">
        <text>UMP + ATP = UDP + ADP</text>
        <dbReference type="Rhea" id="RHEA:24400"/>
        <dbReference type="ChEBI" id="CHEBI:30616"/>
        <dbReference type="ChEBI" id="CHEBI:57865"/>
        <dbReference type="ChEBI" id="CHEBI:58223"/>
        <dbReference type="ChEBI" id="CHEBI:456216"/>
        <dbReference type="EC" id="2.7.4.14"/>
    </reaction>
</comment>
<comment type="catalytic activity">
    <reaction evidence="11">
        <text>dADP + GTP = dATP + GDP</text>
        <dbReference type="Rhea" id="RHEA:79871"/>
        <dbReference type="ChEBI" id="CHEBI:37565"/>
        <dbReference type="ChEBI" id="CHEBI:57667"/>
        <dbReference type="ChEBI" id="CHEBI:58189"/>
        <dbReference type="ChEBI" id="CHEBI:61404"/>
    </reaction>
</comment>
<dbReference type="InterPro" id="IPR000850">
    <property type="entry name" value="Adenylat/UMP-CMP_kin"/>
</dbReference>
<comment type="catalytic activity">
    <reaction evidence="20">
        <text>GDP + ATP = GTP + ADP</text>
        <dbReference type="Rhea" id="RHEA:27686"/>
        <dbReference type="ChEBI" id="CHEBI:30616"/>
        <dbReference type="ChEBI" id="CHEBI:37565"/>
        <dbReference type="ChEBI" id="CHEBI:58189"/>
        <dbReference type="ChEBI" id="CHEBI:456216"/>
        <dbReference type="EC" id="2.7.4.6"/>
    </reaction>
</comment>
<evidence type="ECO:0000256" key="15">
    <source>
        <dbReference type="ARBA" id="ARBA00045111"/>
    </source>
</evidence>
<evidence type="ECO:0000256" key="18">
    <source>
        <dbReference type="ARBA" id="ARBA00047801"/>
    </source>
</evidence>
<comment type="catalytic activity">
    <reaction evidence="15">
        <text>CDP + GTP = CTP + GDP</text>
        <dbReference type="Rhea" id="RHEA:79859"/>
        <dbReference type="ChEBI" id="CHEBI:37563"/>
        <dbReference type="ChEBI" id="CHEBI:37565"/>
        <dbReference type="ChEBI" id="CHEBI:58069"/>
        <dbReference type="ChEBI" id="CHEBI:58189"/>
    </reaction>
</comment>
<comment type="catalytic activity">
    <reaction evidence="24">
        <text>thiamine diphosphate + ADP = thiamine triphosphate + AMP</text>
        <dbReference type="Rhea" id="RHEA:69180"/>
        <dbReference type="ChEBI" id="CHEBI:58937"/>
        <dbReference type="ChEBI" id="CHEBI:58938"/>
        <dbReference type="ChEBI" id="CHEBI:456215"/>
        <dbReference type="ChEBI" id="CHEBI:456216"/>
    </reaction>
</comment>
<comment type="catalytic activity">
    <reaction evidence="18">
        <text>dATP + AMP = dADP + ADP</text>
        <dbReference type="Rhea" id="RHEA:79899"/>
        <dbReference type="ChEBI" id="CHEBI:57667"/>
        <dbReference type="ChEBI" id="CHEBI:61404"/>
        <dbReference type="ChEBI" id="CHEBI:456215"/>
        <dbReference type="ChEBI" id="CHEBI:456216"/>
    </reaction>
</comment>
<dbReference type="HAMAP" id="MF_03172">
    <property type="entry name" value="Adenylate_kinase_UMP_CMP_kin"/>
    <property type="match status" value="1"/>
</dbReference>
<comment type="catalytic activity">
    <reaction evidence="3">
        <text>a ribonucleoside 5'-diphosphate + ATP = a ribonucleoside 5'-triphosphate + ADP</text>
        <dbReference type="Rhea" id="RHEA:18113"/>
        <dbReference type="ChEBI" id="CHEBI:30616"/>
        <dbReference type="ChEBI" id="CHEBI:57930"/>
        <dbReference type="ChEBI" id="CHEBI:61557"/>
        <dbReference type="ChEBI" id="CHEBI:456216"/>
        <dbReference type="EC" id="2.7.4.6"/>
    </reaction>
</comment>
<dbReference type="InterPro" id="IPR027417">
    <property type="entry name" value="P-loop_NTPase"/>
</dbReference>
<dbReference type="Proteomes" id="UP000515135">
    <property type="component" value="Unplaced"/>
</dbReference>
<evidence type="ECO:0000256" key="8">
    <source>
        <dbReference type="ARBA" id="ARBA00022840"/>
    </source>
</evidence>
<comment type="catalytic activity">
    <reaction evidence="14">
        <text>dAMP + dATP = 2 dADP</text>
        <dbReference type="Rhea" id="RHEA:78311"/>
        <dbReference type="ChEBI" id="CHEBI:57667"/>
        <dbReference type="ChEBI" id="CHEBI:58245"/>
        <dbReference type="ChEBI" id="CHEBI:61404"/>
    </reaction>
</comment>
<evidence type="ECO:0000313" key="28">
    <source>
        <dbReference type="RefSeq" id="XP_019642214.1"/>
    </source>
</evidence>
<evidence type="ECO:0000313" key="27">
    <source>
        <dbReference type="RefSeq" id="XP_019642213.1"/>
    </source>
</evidence>
<dbReference type="PANTHER" id="PTHR23359">
    <property type="entry name" value="NUCLEOTIDE KINASE"/>
    <property type="match status" value="1"/>
</dbReference>
<feature type="binding site" evidence="25">
    <location>
        <begin position="108"/>
        <end position="111"/>
    </location>
    <ligand>
        <name>a ribonucleoside 5'-phosphate</name>
        <dbReference type="ChEBI" id="CHEBI:58043"/>
    </ligand>
</feature>
<gene>
    <name evidence="27 28" type="primary">LOC109483617</name>
</gene>
<dbReference type="SUPFAM" id="SSF52540">
    <property type="entry name" value="P-loop containing nucleoside triphosphate hydrolases"/>
    <property type="match status" value="1"/>
</dbReference>
<dbReference type="KEGG" id="bbel:109483617"/>
<feature type="binding site" evidence="25">
    <location>
        <position position="160"/>
    </location>
    <ligand>
        <name>a ribonucleoside 5'-phosphate</name>
        <dbReference type="ChEBI" id="CHEBI:58043"/>
    </ligand>
</feature>
<keyword evidence="7 25" id="KW-0418">Kinase</keyword>
<evidence type="ECO:0000256" key="2">
    <source>
        <dbReference type="ARBA" id="ARBA00000582"/>
    </source>
</evidence>
<comment type="catalytic activity">
    <reaction evidence="13">
        <text>a ribonucleoside 5'-phosphate + ATP = a ribonucleoside 5'-diphosphate + ADP</text>
        <dbReference type="Rhea" id="RHEA:24036"/>
        <dbReference type="ChEBI" id="CHEBI:30616"/>
        <dbReference type="ChEBI" id="CHEBI:57930"/>
        <dbReference type="ChEBI" id="CHEBI:58043"/>
        <dbReference type="ChEBI" id="CHEBI:456216"/>
        <dbReference type="EC" id="2.7.4.4"/>
    </reaction>
</comment>
<evidence type="ECO:0000256" key="1">
    <source>
        <dbReference type="ARBA" id="ARBA00000082"/>
    </source>
</evidence>
<dbReference type="GO" id="GO:0004017">
    <property type="term" value="F:AMP kinase activity"/>
    <property type="evidence" value="ECO:0007669"/>
    <property type="project" value="UniProtKB-EC"/>
</dbReference>
<evidence type="ECO:0000256" key="24">
    <source>
        <dbReference type="ARBA" id="ARBA00048851"/>
    </source>
</evidence>
<comment type="catalytic activity">
    <reaction evidence="22">
        <text>dGDP + ATP = dGTP + ADP</text>
        <dbReference type="Rhea" id="RHEA:27690"/>
        <dbReference type="ChEBI" id="CHEBI:30616"/>
        <dbReference type="ChEBI" id="CHEBI:58595"/>
        <dbReference type="ChEBI" id="CHEBI:61429"/>
        <dbReference type="ChEBI" id="CHEBI:456216"/>
        <dbReference type="EC" id="2.7.4.6"/>
    </reaction>
</comment>
<dbReference type="GO" id="GO:0006221">
    <property type="term" value="P:pyrimidine nucleotide biosynthetic process"/>
    <property type="evidence" value="ECO:0007669"/>
    <property type="project" value="UniProtKB-UniRule"/>
</dbReference>
<dbReference type="FunFam" id="3.40.50.300:FF:000315">
    <property type="entry name" value="Adenylate kinase 1"/>
    <property type="match status" value="1"/>
</dbReference>
<keyword evidence="26" id="KW-1185">Reference proteome</keyword>
<evidence type="ECO:0000256" key="9">
    <source>
        <dbReference type="ARBA" id="ARBA00022975"/>
    </source>
</evidence>
<evidence type="ECO:0000256" key="10">
    <source>
        <dbReference type="ARBA" id="ARBA00023242"/>
    </source>
</evidence>
<comment type="catalytic activity">
    <reaction evidence="23">
        <text>dAMP + ATP = dADP + ADP</text>
        <dbReference type="Rhea" id="RHEA:23100"/>
        <dbReference type="ChEBI" id="CHEBI:30616"/>
        <dbReference type="ChEBI" id="CHEBI:57667"/>
        <dbReference type="ChEBI" id="CHEBI:58245"/>
        <dbReference type="ChEBI" id="CHEBI:456216"/>
    </reaction>
</comment>
<dbReference type="InterPro" id="IPR033690">
    <property type="entry name" value="Adenylat_kinase_CS"/>
</dbReference>
<dbReference type="PROSITE" id="PS00113">
    <property type="entry name" value="ADENYLATE_KINASE"/>
    <property type="match status" value="1"/>
</dbReference>
<evidence type="ECO:0000256" key="25">
    <source>
        <dbReference type="HAMAP-Rule" id="MF_03172"/>
    </source>
</evidence>
<dbReference type="GO" id="GO:0005524">
    <property type="term" value="F:ATP binding"/>
    <property type="evidence" value="ECO:0007669"/>
    <property type="project" value="UniProtKB-KW"/>
</dbReference>
<evidence type="ECO:0000256" key="23">
    <source>
        <dbReference type="ARBA" id="ARBA00048824"/>
    </source>
</evidence>
<reference evidence="27 28" key="1">
    <citation type="submission" date="2025-04" db="UniProtKB">
        <authorList>
            <consortium name="RefSeq"/>
        </authorList>
    </citation>
    <scope>IDENTIFICATION</scope>
    <source>
        <tissue evidence="27 28">Gonad</tissue>
    </source>
</reference>
<evidence type="ECO:0000256" key="12">
    <source>
        <dbReference type="ARBA" id="ARBA00045094"/>
    </source>
</evidence>
<dbReference type="Gene3D" id="3.40.50.300">
    <property type="entry name" value="P-loop containing nucleotide triphosphate hydrolases"/>
    <property type="match status" value="1"/>
</dbReference>
<dbReference type="HAMAP" id="MF_00235">
    <property type="entry name" value="Adenylate_kinase_Adk"/>
    <property type="match status" value="1"/>
</dbReference>